<proteinExistence type="predicted"/>
<gene>
    <name evidence="2" type="ORF">B0T11DRAFT_274426</name>
</gene>
<name>A0A8K0X5W4_9PEZI</name>
<organism evidence="2 3">
    <name type="scientific">Plectosphaerella cucumerina</name>
    <dbReference type="NCBI Taxonomy" id="40658"/>
    <lineage>
        <taxon>Eukaryota</taxon>
        <taxon>Fungi</taxon>
        <taxon>Dikarya</taxon>
        <taxon>Ascomycota</taxon>
        <taxon>Pezizomycotina</taxon>
        <taxon>Sordariomycetes</taxon>
        <taxon>Hypocreomycetidae</taxon>
        <taxon>Glomerellales</taxon>
        <taxon>Plectosphaerellaceae</taxon>
        <taxon>Plectosphaerella</taxon>
    </lineage>
</organism>
<evidence type="ECO:0000313" key="2">
    <source>
        <dbReference type="EMBL" id="KAH7366944.1"/>
    </source>
</evidence>
<dbReference type="AlphaFoldDB" id="A0A8K0X5W4"/>
<evidence type="ECO:0000256" key="1">
    <source>
        <dbReference type="SAM" id="MobiDB-lite"/>
    </source>
</evidence>
<keyword evidence="3" id="KW-1185">Reference proteome</keyword>
<dbReference type="Proteomes" id="UP000813385">
    <property type="component" value="Unassembled WGS sequence"/>
</dbReference>
<accession>A0A8K0X5W4</accession>
<feature type="region of interest" description="Disordered" evidence="1">
    <location>
        <begin position="280"/>
        <end position="311"/>
    </location>
</feature>
<protein>
    <submittedName>
        <fullName evidence="2">Uncharacterized protein</fullName>
    </submittedName>
</protein>
<reference evidence="2" key="1">
    <citation type="journal article" date="2021" name="Nat. Commun.">
        <title>Genetic determinants of endophytism in the Arabidopsis root mycobiome.</title>
        <authorList>
            <person name="Mesny F."/>
            <person name="Miyauchi S."/>
            <person name="Thiergart T."/>
            <person name="Pickel B."/>
            <person name="Atanasova L."/>
            <person name="Karlsson M."/>
            <person name="Huettel B."/>
            <person name="Barry K.W."/>
            <person name="Haridas S."/>
            <person name="Chen C."/>
            <person name="Bauer D."/>
            <person name="Andreopoulos W."/>
            <person name="Pangilinan J."/>
            <person name="LaButti K."/>
            <person name="Riley R."/>
            <person name="Lipzen A."/>
            <person name="Clum A."/>
            <person name="Drula E."/>
            <person name="Henrissat B."/>
            <person name="Kohler A."/>
            <person name="Grigoriev I.V."/>
            <person name="Martin F.M."/>
            <person name="Hacquard S."/>
        </authorList>
    </citation>
    <scope>NUCLEOTIDE SEQUENCE</scope>
    <source>
        <strain evidence="2">MPI-CAGE-AT-0016</strain>
    </source>
</reference>
<comment type="caution">
    <text evidence="2">The sequence shown here is derived from an EMBL/GenBank/DDBJ whole genome shotgun (WGS) entry which is preliminary data.</text>
</comment>
<dbReference type="OrthoDB" id="4851175at2759"/>
<sequence>MSSSVRTAGDVVFHNVGPLTTTWSAPSACSTSGQWIYTGVGYPNKDGLMGQILHSCSPNDSKADCYPNGDQILEINESLTEDDWRDYSHNYIHSPGIHCPAAWETVGVASFKDGTFDGNGIFSSTSFVSREYFGVGEGTMLPTPTRNFVLNALTSVLAPTETAIACCPSGFTAHPVNGCHIYKSLDVLASSTLCNVQVGYFNAGSSTATNTFEYFGTTITHTWEGMDIYPTTGTIRAQTDTMTFTMDASGFPIQTYSAAPNPSWVAMENAGVLVLVNSGEKDETEGGEGSSGEPESGSSGNGDSGNSDSGAQQLCPVTSWVAGAAALFWAAGFVIGGGM</sequence>
<dbReference type="EMBL" id="JAGPXD010000002">
    <property type="protein sequence ID" value="KAH7366944.1"/>
    <property type="molecule type" value="Genomic_DNA"/>
</dbReference>
<evidence type="ECO:0000313" key="3">
    <source>
        <dbReference type="Proteomes" id="UP000813385"/>
    </source>
</evidence>